<dbReference type="Proteomes" id="UP000593737">
    <property type="component" value="Chromosome"/>
</dbReference>
<gene>
    <name evidence="1" type="ORF">Nkreftii_003476</name>
</gene>
<accession>A0A7S8J002</accession>
<protein>
    <submittedName>
        <fullName evidence="1">Uncharacterized protein</fullName>
    </submittedName>
</protein>
<evidence type="ECO:0000313" key="1">
    <source>
        <dbReference type="EMBL" id="QPD05702.1"/>
    </source>
</evidence>
<sequence length="584" mass="66052">MTSITSWMRLQPLSRNAEMKNSLQAKIYDPLWLLARQWQLGEFQGEDNGSPITARWRADAARLSRYFPGAIKANTIANAPRYDPSMPLETLVERETILPAKDQTAKLRFTAESGQQFLRMLDQMRESGAISRDYRDAFVRKYPLPRLTAEQRVTVDSDSLAFIDLMAARVPDGRLLHTAFRETNAGVIVIAPDLEVTPGDLADVREAARLWLTWFDTLFNEPAKENPTWLPERMEYAFSIGTRFSDGEVPLTAGEYFDGHLDWYAFDVNPEVTLGGASDDTLTEITHSAIPAPVSFRGMPNARFWEFEDAQVDFGSVDAGPTDLARMLLVEFSLTYGNDWFVIPVELPVGSLYRCRSLVIEDTFGVRTLVKASSQLSEPNSTWRMFQQSHTRGSGLTKPATNLFFLTPSLLKGLESKPIEEVLFLRDEMANMAWGVERIIESATEKPLNRFEQEIQRTEPPAEAADPNKLVYKLATKVPDNWVPLLPVKSNEGLRLRQGKVLKVDGPPEFTDAQGTILRPEVTRENGLQIFEEEIPREGIRLTRHYQLTRWHDGSTHLWIGRRKKVGSGEGSSGLRFDSVTPKR</sequence>
<organism evidence="1 2">
    <name type="scientific">Candidatus Nitrospira kreftii</name>
    <dbReference type="NCBI Taxonomy" id="2652173"/>
    <lineage>
        <taxon>Bacteria</taxon>
        <taxon>Pseudomonadati</taxon>
        <taxon>Nitrospirota</taxon>
        <taxon>Nitrospiria</taxon>
        <taxon>Nitrospirales</taxon>
        <taxon>Nitrospiraceae</taxon>
        <taxon>Nitrospira</taxon>
    </lineage>
</organism>
<name>A0A7S8J002_9BACT</name>
<evidence type="ECO:0000313" key="2">
    <source>
        <dbReference type="Proteomes" id="UP000593737"/>
    </source>
</evidence>
<dbReference type="KEGG" id="nkf:Nkreftii_003476"/>
<dbReference type="AlphaFoldDB" id="A0A7S8J002"/>
<proteinExistence type="predicted"/>
<reference evidence="1 2" key="1">
    <citation type="journal article" date="2020" name="ISME J.">
        <title>Enrichment and physiological characterization of a novel comammox Nitrospira indicates ammonium inhibition of complete nitrification.</title>
        <authorList>
            <person name="Sakoula D."/>
            <person name="Koch H."/>
            <person name="Frank J."/>
            <person name="Jetten M.S.M."/>
            <person name="van Kessel M.A.H.J."/>
            <person name="Lucker S."/>
        </authorList>
    </citation>
    <scope>NUCLEOTIDE SEQUENCE [LARGE SCALE GENOMIC DNA]</scope>
    <source>
        <strain evidence="1">Comreactor17</strain>
    </source>
</reference>
<dbReference type="EMBL" id="CP047423">
    <property type="protein sequence ID" value="QPD05702.1"/>
    <property type="molecule type" value="Genomic_DNA"/>
</dbReference>